<dbReference type="EMBL" id="PFMR01000338">
    <property type="protein sequence ID" value="PIZ14534.1"/>
    <property type="molecule type" value="Genomic_DNA"/>
</dbReference>
<feature type="domain" description="Polymerase beta nucleotidyltransferase" evidence="1">
    <location>
        <begin position="11"/>
        <end position="105"/>
    </location>
</feature>
<dbReference type="PANTHER" id="PTHR33933:SF1">
    <property type="entry name" value="PROTEIN ADENYLYLTRANSFERASE MNTA-RELATED"/>
    <property type="match status" value="1"/>
</dbReference>
<dbReference type="InterPro" id="IPR052548">
    <property type="entry name" value="Type_VII_TA_antitoxin"/>
</dbReference>
<organism evidence="2 3">
    <name type="scientific">Candidatus Desantisbacteria bacterium CG_4_10_14_0_8_um_filter_48_22</name>
    <dbReference type="NCBI Taxonomy" id="1974543"/>
    <lineage>
        <taxon>Bacteria</taxon>
        <taxon>Candidatus Desantisiibacteriota</taxon>
    </lineage>
</organism>
<dbReference type="Proteomes" id="UP000229307">
    <property type="component" value="Unassembled WGS sequence"/>
</dbReference>
<dbReference type="InterPro" id="IPR041633">
    <property type="entry name" value="Polbeta"/>
</dbReference>
<protein>
    <recommendedName>
        <fullName evidence="1">Polymerase beta nucleotidyltransferase domain-containing protein</fullName>
    </recommendedName>
</protein>
<dbReference type="CDD" id="cd05403">
    <property type="entry name" value="NT_KNTase_like"/>
    <property type="match status" value="1"/>
</dbReference>
<accession>A0A2M7S4R4</accession>
<name>A0A2M7S4R4_9BACT</name>
<dbReference type="PANTHER" id="PTHR33933">
    <property type="entry name" value="NUCLEOTIDYLTRANSFERASE"/>
    <property type="match status" value="1"/>
</dbReference>
<dbReference type="Gene3D" id="3.30.460.10">
    <property type="entry name" value="Beta Polymerase, domain 2"/>
    <property type="match status" value="1"/>
</dbReference>
<reference evidence="3" key="1">
    <citation type="submission" date="2017-09" db="EMBL/GenBank/DDBJ databases">
        <title>Depth-based differentiation of microbial function through sediment-hosted aquifers and enrichment of novel symbionts in the deep terrestrial subsurface.</title>
        <authorList>
            <person name="Probst A.J."/>
            <person name="Ladd B."/>
            <person name="Jarett J.K."/>
            <person name="Geller-Mcgrath D.E."/>
            <person name="Sieber C.M.K."/>
            <person name="Emerson J.B."/>
            <person name="Anantharaman K."/>
            <person name="Thomas B.C."/>
            <person name="Malmstrom R."/>
            <person name="Stieglmeier M."/>
            <person name="Klingl A."/>
            <person name="Woyke T."/>
            <person name="Ryan C.M."/>
            <person name="Banfield J.F."/>
        </authorList>
    </citation>
    <scope>NUCLEOTIDE SEQUENCE [LARGE SCALE GENOMIC DNA]</scope>
</reference>
<evidence type="ECO:0000259" key="1">
    <source>
        <dbReference type="Pfam" id="PF18765"/>
    </source>
</evidence>
<dbReference type="AlphaFoldDB" id="A0A2M7S4R4"/>
<dbReference type="Pfam" id="PF18765">
    <property type="entry name" value="Polbeta"/>
    <property type="match status" value="1"/>
</dbReference>
<sequence length="198" mass="22882">MKKLNLKLISKKITESLLKINDVRAIVLYGSFARGDFGPKSDMDLFIVTGKKDTIEKVEKEIVRLEREIGNDIQPTIRTMEELEKTDSGLLQNVFQEGKVLYTKEPLEIPAVSLLEQKPYIIFSFNLNGLNQKQKAVFNRELYEQTKGKYTYKGLLKELGGEKVSPGCIIIPYSKEEALFNFFKKYRVKFTQTKIWKS</sequence>
<dbReference type="SUPFAM" id="SSF81301">
    <property type="entry name" value="Nucleotidyltransferase"/>
    <property type="match status" value="1"/>
</dbReference>
<evidence type="ECO:0000313" key="2">
    <source>
        <dbReference type="EMBL" id="PIZ14534.1"/>
    </source>
</evidence>
<gene>
    <name evidence="2" type="ORF">COY52_12170</name>
</gene>
<comment type="caution">
    <text evidence="2">The sequence shown here is derived from an EMBL/GenBank/DDBJ whole genome shotgun (WGS) entry which is preliminary data.</text>
</comment>
<dbReference type="InterPro" id="IPR043519">
    <property type="entry name" value="NT_sf"/>
</dbReference>
<proteinExistence type="predicted"/>
<evidence type="ECO:0000313" key="3">
    <source>
        <dbReference type="Proteomes" id="UP000229307"/>
    </source>
</evidence>